<evidence type="ECO:0000313" key="2">
    <source>
        <dbReference type="EMBL" id="QIM51887.1"/>
    </source>
</evidence>
<gene>
    <name evidence="2" type="ORF">G9Q37_06910</name>
</gene>
<sequence>MKKFLFQVFIALLGLGALGLLAAAVWLWTSDTGRQWRAQLGERSPNDALRHLQRRLQGHTRLEAVLLPALQAAQRRLEIEPPAGALPDLGKGQRSEPAPRPAGLVQTRRVDSPQAIREALMQATPGTDIVVAPGLYPFETKLRLGQDGTALAPIALRAERPGTVWFAFGQVEGVLVDKAHWRFENLDIRGVCPRHDDCEHAFHVVGRGHHVVIRNNRIRDFNAAIKVNGWDGDWPDHGLLAQNTLVNSGPRQTDKPVVMFDLVGASHWRIQDNHVAGFVKAHGNQVSYGLFAKGASEDARFERNLVVCTPSGISQPGVRVGISFGGGGTDPGACRSERCAAHEHRGGLAANNIVAHCNDVGLDANRAQDIQLLHNTLVNTAGIGARNGSGVRLRANLSDAGVWVRDGSRVDRQLDARLAEFFDPALARALQWRAQPATANAGIPAFADTDFHRIRRSEIAIAGALNSL</sequence>
<protein>
    <recommendedName>
        <fullName evidence="4">Right handed beta helix domain-containing protein</fullName>
    </recommendedName>
</protein>
<name>A0A6G8IFB7_9BURK</name>
<evidence type="ECO:0000313" key="3">
    <source>
        <dbReference type="Proteomes" id="UP000503162"/>
    </source>
</evidence>
<dbReference type="Gene3D" id="2.160.20.10">
    <property type="entry name" value="Single-stranded right-handed beta-helix, Pectin lyase-like"/>
    <property type="match status" value="1"/>
</dbReference>
<dbReference type="SUPFAM" id="SSF51126">
    <property type="entry name" value="Pectin lyase-like"/>
    <property type="match status" value="1"/>
</dbReference>
<dbReference type="InterPro" id="IPR006626">
    <property type="entry name" value="PbH1"/>
</dbReference>
<keyword evidence="3" id="KW-1185">Reference proteome</keyword>
<dbReference type="EMBL" id="CP049989">
    <property type="protein sequence ID" value="QIM51887.1"/>
    <property type="molecule type" value="Genomic_DNA"/>
</dbReference>
<dbReference type="InterPro" id="IPR012334">
    <property type="entry name" value="Pectin_lyas_fold"/>
</dbReference>
<evidence type="ECO:0008006" key="4">
    <source>
        <dbReference type="Google" id="ProtNLM"/>
    </source>
</evidence>
<organism evidence="2 3">
    <name type="scientific">Hydrogenophaga crocea</name>
    <dbReference type="NCBI Taxonomy" id="2716225"/>
    <lineage>
        <taxon>Bacteria</taxon>
        <taxon>Pseudomonadati</taxon>
        <taxon>Pseudomonadota</taxon>
        <taxon>Betaproteobacteria</taxon>
        <taxon>Burkholderiales</taxon>
        <taxon>Comamonadaceae</taxon>
        <taxon>Hydrogenophaga</taxon>
    </lineage>
</organism>
<dbReference type="RefSeq" id="WP_166226449.1">
    <property type="nucleotide sequence ID" value="NZ_CP049989.1"/>
</dbReference>
<evidence type="ECO:0000256" key="1">
    <source>
        <dbReference type="SAM" id="MobiDB-lite"/>
    </source>
</evidence>
<reference evidence="2 3" key="1">
    <citation type="submission" date="2020-03" db="EMBL/GenBank/DDBJ databases">
        <title>Hydrogenophaga sp. nov. isolated from cyanobacterial mat.</title>
        <authorList>
            <person name="Thorat V."/>
            <person name="Kirdat K."/>
            <person name="Tiwarekar B."/>
            <person name="Costa E.D."/>
            <person name="Yadav A."/>
        </authorList>
    </citation>
    <scope>NUCLEOTIDE SEQUENCE [LARGE SCALE GENOMIC DNA]</scope>
    <source>
        <strain evidence="2 3">BA0156</strain>
    </source>
</reference>
<dbReference type="KEGG" id="hcz:G9Q37_06910"/>
<proteinExistence type="predicted"/>
<dbReference type="SMART" id="SM00710">
    <property type="entry name" value="PbH1"/>
    <property type="match status" value="3"/>
</dbReference>
<feature type="region of interest" description="Disordered" evidence="1">
    <location>
        <begin position="82"/>
        <end position="108"/>
    </location>
</feature>
<accession>A0A6G8IFB7</accession>
<dbReference type="InterPro" id="IPR011050">
    <property type="entry name" value="Pectin_lyase_fold/virulence"/>
</dbReference>
<dbReference type="AlphaFoldDB" id="A0A6G8IFB7"/>
<dbReference type="Proteomes" id="UP000503162">
    <property type="component" value="Chromosome"/>
</dbReference>